<evidence type="ECO:0000259" key="9">
    <source>
        <dbReference type="Pfam" id="PF17786"/>
    </source>
</evidence>
<evidence type="ECO:0000313" key="13">
    <source>
        <dbReference type="Proteomes" id="UP000316639"/>
    </source>
</evidence>
<feature type="domain" description="Glycoside hydrolase family 2 immunoglobulin-like beta-sandwich" evidence="7">
    <location>
        <begin position="232"/>
        <end position="334"/>
    </location>
</feature>
<evidence type="ECO:0000256" key="3">
    <source>
        <dbReference type="ARBA" id="ARBA00023277"/>
    </source>
</evidence>
<organism evidence="12 13">
    <name type="scientific">Lentzea tibetensis</name>
    <dbReference type="NCBI Taxonomy" id="2591470"/>
    <lineage>
        <taxon>Bacteria</taxon>
        <taxon>Bacillati</taxon>
        <taxon>Actinomycetota</taxon>
        <taxon>Actinomycetes</taxon>
        <taxon>Pseudonocardiales</taxon>
        <taxon>Pseudonocardiaceae</taxon>
        <taxon>Lentzea</taxon>
    </lineage>
</organism>
<dbReference type="GO" id="GO:0004553">
    <property type="term" value="F:hydrolase activity, hydrolyzing O-glycosyl compounds"/>
    <property type="evidence" value="ECO:0007669"/>
    <property type="project" value="InterPro"/>
</dbReference>
<dbReference type="InterPro" id="IPR041447">
    <property type="entry name" value="Mannosidase_ig"/>
</dbReference>
<dbReference type="InterPro" id="IPR043534">
    <property type="entry name" value="EBDG/EBM"/>
</dbReference>
<dbReference type="Pfam" id="PF18368">
    <property type="entry name" value="Ig_GlcNase"/>
    <property type="match status" value="1"/>
</dbReference>
<reference evidence="12 13" key="1">
    <citation type="submission" date="2019-07" db="EMBL/GenBank/DDBJ databases">
        <title>Lentzea xizangensis sp. nov., isolated from Qinghai-Tibetan Plateau Soils.</title>
        <authorList>
            <person name="Huang J."/>
        </authorList>
    </citation>
    <scope>NUCLEOTIDE SEQUENCE [LARGE SCALE GENOMIC DNA]</scope>
    <source>
        <strain evidence="12 13">FXJ1.1311</strain>
    </source>
</reference>
<sequence>MLRKRPIPWLVVAAMGLAVIVPDAAANAGPAPDPGKALNVASAPGQTSTIPDWRLQSSAKATQAGDVISAPSYSDAGWLTVPARSTVLAGLIANNKYADVNFSNNLSKVNRADFQVPWWYRKVFQADPQPGVNTFLKLNGGVISRGEIWVNGKKVAGTDTVIGAYPTFEFNVTGLLKKGDNAIAIKASPSDPGKDLVIHFIDWSQLPPDRNQGIFRHVDLVQSGAVSLRGLHVLTDLPLPNLNSATVTVKVDARNNTGSAVTTTVAGSAAGQNYSQNVSLAANETKTVTFTLNVSNPQVWWPFQMGGQPLYDATATATVGGAKTDEQKETFGIREVTSKMISGNRQYQINGKPFLVRGGGWASDLFLRTNVQKLADEMMLTKSMGLNTIRLEGKPENDEIYDMADRMGIMLMTGWECCSKWQNTGGFSAEDKKVAGASAEGEAKRIRNHPSVFTFLIGSDEAPVSAVETIYLDALKRADWQTPIVTAAARRSSPQLGASGMKMDGPYWWEPPVYWYNNQKGGSAGFASEIGPGPAIPEMDELKKFLSQGEINKLTDYNASQYHLSPSSTFSKLGFWGTALDNRYGKPSNVDDFVKKAQLQQYETNRAQFEAFGRDFSDTGGNQAQGVIYWMQNDPWPKLYWHLYNYNLATAGSYFGAKTANKALHVQYSYDDKSLAVVNMGLQDVQGLSVQVTVFNSDGTQKADETRPVTAKANGSVRVGNLPQPAGLSTAYFTRLLLKDSSGKVVDRNVYWLSTKADTLNYGGGDWYYTPQSAYTDLKGVSSLKAGQVSVTSATTPGSGEGKLATHVTIKNTGTSVAFFLRASVRKGSGGAEVLPVDWTDNYITLFPGETEILRGEYREADLGGATPVVELSGHNVAKKSIK</sequence>
<dbReference type="PANTHER" id="PTHR43536:SF1">
    <property type="entry name" value="MANNOSYLGLYCOPROTEIN ENDO-BETA-MANNOSIDASE"/>
    <property type="match status" value="1"/>
</dbReference>
<dbReference type="RefSeq" id="WP_146350333.1">
    <property type="nucleotide sequence ID" value="NZ_VOBR01000004.1"/>
</dbReference>
<evidence type="ECO:0000259" key="8">
    <source>
        <dbReference type="Pfam" id="PF02836"/>
    </source>
</evidence>
<feature type="domain" description="Mannosidase Ig/CBM-like" evidence="9">
    <location>
        <begin position="675"/>
        <end position="754"/>
    </location>
</feature>
<comment type="similarity">
    <text evidence="1">Belongs to the glycosyl hydrolase 2 family.</text>
</comment>
<dbReference type="InterPro" id="IPR017853">
    <property type="entry name" value="GH"/>
</dbReference>
<dbReference type="InterPro" id="IPR036156">
    <property type="entry name" value="Beta-gal/glucu_dom_sf"/>
</dbReference>
<feature type="domain" description="Glycoside hydrolase family 2 catalytic" evidence="8">
    <location>
        <begin position="345"/>
        <end position="468"/>
    </location>
</feature>
<feature type="domain" description="Beta-mannosidase-like galactose-binding" evidence="11">
    <location>
        <begin position="53"/>
        <end position="188"/>
    </location>
</feature>
<evidence type="ECO:0000259" key="7">
    <source>
        <dbReference type="Pfam" id="PF00703"/>
    </source>
</evidence>
<dbReference type="Proteomes" id="UP000316639">
    <property type="component" value="Unassembled WGS sequence"/>
</dbReference>
<accession>A0A563EZC7</accession>
<dbReference type="PANTHER" id="PTHR43536">
    <property type="entry name" value="MANNOSYLGLYCOPROTEIN ENDO-BETA-MANNOSIDASE"/>
    <property type="match status" value="1"/>
</dbReference>
<dbReference type="OrthoDB" id="9758603at2"/>
<evidence type="ECO:0000256" key="6">
    <source>
        <dbReference type="SAM" id="SignalP"/>
    </source>
</evidence>
<evidence type="ECO:0000259" key="11">
    <source>
        <dbReference type="Pfam" id="PF22666"/>
    </source>
</evidence>
<dbReference type="Pfam" id="PF17786">
    <property type="entry name" value="Mannosidase_ig"/>
    <property type="match status" value="1"/>
</dbReference>
<evidence type="ECO:0000256" key="2">
    <source>
        <dbReference type="ARBA" id="ARBA00022801"/>
    </source>
</evidence>
<keyword evidence="4" id="KW-0326">Glycosidase</keyword>
<protein>
    <submittedName>
        <fullName evidence="12">Exo-beta-D-glucosaminidase</fullName>
    </submittedName>
</protein>
<evidence type="ECO:0000256" key="4">
    <source>
        <dbReference type="ARBA" id="ARBA00023295"/>
    </source>
</evidence>
<keyword evidence="2" id="KW-0378">Hydrolase</keyword>
<keyword evidence="13" id="KW-1185">Reference proteome</keyword>
<dbReference type="InterPro" id="IPR008979">
    <property type="entry name" value="Galactose-bd-like_sf"/>
</dbReference>
<feature type="domain" description="Exo-beta-D-glucosaminidase Ig-fold" evidence="10">
    <location>
        <begin position="767"/>
        <end position="877"/>
    </location>
</feature>
<evidence type="ECO:0000256" key="5">
    <source>
        <dbReference type="ARBA" id="ARBA00023326"/>
    </source>
</evidence>
<keyword evidence="5" id="KW-0624">Polysaccharide degradation</keyword>
<evidence type="ECO:0000256" key="1">
    <source>
        <dbReference type="ARBA" id="ARBA00007401"/>
    </source>
</evidence>
<dbReference type="GO" id="GO:0000272">
    <property type="term" value="P:polysaccharide catabolic process"/>
    <property type="evidence" value="ECO:0007669"/>
    <property type="project" value="UniProtKB-KW"/>
</dbReference>
<keyword evidence="6" id="KW-0732">Signal</keyword>
<gene>
    <name evidence="12" type="ORF">FKR81_08345</name>
</gene>
<dbReference type="Gene3D" id="2.60.120.260">
    <property type="entry name" value="Galactose-binding domain-like"/>
    <property type="match status" value="1"/>
</dbReference>
<dbReference type="InterPro" id="IPR041351">
    <property type="entry name" value="Ig_GlcNase"/>
</dbReference>
<dbReference type="Gene3D" id="3.20.20.80">
    <property type="entry name" value="Glycosidases"/>
    <property type="match status" value="1"/>
</dbReference>
<comment type="caution">
    <text evidence="12">The sequence shown here is derived from an EMBL/GenBank/DDBJ whole genome shotgun (WGS) entry which is preliminary data.</text>
</comment>
<dbReference type="Pfam" id="PF00703">
    <property type="entry name" value="Glyco_hydro_2"/>
    <property type="match status" value="1"/>
</dbReference>
<keyword evidence="3" id="KW-0119">Carbohydrate metabolism</keyword>
<name>A0A563EZC7_9PSEU</name>
<proteinExistence type="inferred from homology"/>
<dbReference type="Gene3D" id="2.60.40.10">
    <property type="entry name" value="Immunoglobulins"/>
    <property type="match status" value="3"/>
</dbReference>
<dbReference type="Pfam" id="PF02836">
    <property type="entry name" value="Glyco_hydro_2_C"/>
    <property type="match status" value="1"/>
</dbReference>
<evidence type="ECO:0000313" key="12">
    <source>
        <dbReference type="EMBL" id="TWP53080.1"/>
    </source>
</evidence>
<dbReference type="SUPFAM" id="SSF51445">
    <property type="entry name" value="(Trans)glycosidases"/>
    <property type="match status" value="1"/>
</dbReference>
<feature type="signal peptide" evidence="6">
    <location>
        <begin position="1"/>
        <end position="25"/>
    </location>
</feature>
<dbReference type="EMBL" id="VOBR01000004">
    <property type="protein sequence ID" value="TWP53080.1"/>
    <property type="molecule type" value="Genomic_DNA"/>
</dbReference>
<dbReference type="InterPro" id="IPR006102">
    <property type="entry name" value="Ig-like_GH2"/>
</dbReference>
<dbReference type="InterPro" id="IPR054593">
    <property type="entry name" value="Beta-mannosidase-like_N2"/>
</dbReference>
<dbReference type="InterPro" id="IPR006103">
    <property type="entry name" value="Glyco_hydro_2_cat"/>
</dbReference>
<dbReference type="Pfam" id="PF22666">
    <property type="entry name" value="Glyco_hydro_2_N2"/>
    <property type="match status" value="1"/>
</dbReference>
<dbReference type="FunFam" id="2.60.40.10:FF:001725">
    <property type="entry name" value="Exo-beta-D-glucosaminidase"/>
    <property type="match status" value="1"/>
</dbReference>
<dbReference type="SUPFAM" id="SSF49785">
    <property type="entry name" value="Galactose-binding domain-like"/>
    <property type="match status" value="1"/>
</dbReference>
<dbReference type="AlphaFoldDB" id="A0A563EZC7"/>
<evidence type="ECO:0000259" key="10">
    <source>
        <dbReference type="Pfam" id="PF18368"/>
    </source>
</evidence>
<dbReference type="SUPFAM" id="SSF49303">
    <property type="entry name" value="beta-Galactosidase/glucuronidase domain"/>
    <property type="match status" value="3"/>
</dbReference>
<feature type="chain" id="PRO_5038861383" evidence="6">
    <location>
        <begin position="26"/>
        <end position="883"/>
    </location>
</feature>
<dbReference type="InterPro" id="IPR013783">
    <property type="entry name" value="Ig-like_fold"/>
</dbReference>